<dbReference type="PANTHER" id="PTHR13710:SF154">
    <property type="entry name" value="RECQ HELICASE, PUTATIVE (AFU_ORTHOLOGUE AFUA_6G14720)-RELATED"/>
    <property type="match status" value="1"/>
</dbReference>
<reference evidence="9 10" key="1">
    <citation type="submission" date="2017-03" db="EMBL/GenBank/DDBJ databases">
        <title>Genomes of endolithic fungi from Antarctica.</title>
        <authorList>
            <person name="Coleine C."/>
            <person name="Masonjones S."/>
            <person name="Stajich J.E."/>
        </authorList>
    </citation>
    <scope>NUCLEOTIDE SEQUENCE [LARGE SCALE GENOMIC DNA]</scope>
    <source>
        <strain evidence="9 10">CCFEE 5311</strain>
    </source>
</reference>
<evidence type="ECO:0000256" key="5">
    <source>
        <dbReference type="ARBA" id="ARBA00034808"/>
    </source>
</evidence>
<feature type="transmembrane region" description="Helical" evidence="6">
    <location>
        <begin position="20"/>
        <end position="44"/>
    </location>
</feature>
<evidence type="ECO:0000313" key="10">
    <source>
        <dbReference type="Proteomes" id="UP000310066"/>
    </source>
</evidence>
<evidence type="ECO:0000259" key="7">
    <source>
        <dbReference type="PROSITE" id="PS51192"/>
    </source>
</evidence>
<comment type="catalytic activity">
    <reaction evidence="4">
        <text>Couples ATP hydrolysis with the unwinding of duplex DNA by translocating in the 3'-5' direction.</text>
        <dbReference type="EC" id="5.6.2.4"/>
    </reaction>
</comment>
<dbReference type="Proteomes" id="UP000310066">
    <property type="component" value="Unassembled WGS sequence"/>
</dbReference>
<comment type="caution">
    <text evidence="9">The sequence shown here is derived from an EMBL/GenBank/DDBJ whole genome shotgun (WGS) entry which is preliminary data.</text>
</comment>
<dbReference type="OrthoDB" id="3925403at2759"/>
<evidence type="ECO:0000256" key="1">
    <source>
        <dbReference type="ARBA" id="ARBA00005446"/>
    </source>
</evidence>
<keyword evidence="2" id="KW-0547">Nucleotide-binding</keyword>
<feature type="domain" description="Helicase ATP-binding" evidence="7">
    <location>
        <begin position="1"/>
        <end position="157"/>
    </location>
</feature>
<dbReference type="GO" id="GO:0009378">
    <property type="term" value="F:four-way junction helicase activity"/>
    <property type="evidence" value="ECO:0007669"/>
    <property type="project" value="TreeGrafter"/>
</dbReference>
<organism evidence="9 10">
    <name type="scientific">Friedmanniomyces endolithicus</name>
    <dbReference type="NCBI Taxonomy" id="329885"/>
    <lineage>
        <taxon>Eukaryota</taxon>
        <taxon>Fungi</taxon>
        <taxon>Dikarya</taxon>
        <taxon>Ascomycota</taxon>
        <taxon>Pezizomycotina</taxon>
        <taxon>Dothideomycetes</taxon>
        <taxon>Dothideomycetidae</taxon>
        <taxon>Mycosphaerellales</taxon>
        <taxon>Teratosphaeriaceae</taxon>
        <taxon>Friedmanniomyces</taxon>
    </lineage>
</organism>
<dbReference type="PANTHER" id="PTHR13710">
    <property type="entry name" value="DNA HELICASE RECQ FAMILY MEMBER"/>
    <property type="match status" value="1"/>
</dbReference>
<dbReference type="EMBL" id="NAJP01000237">
    <property type="protein sequence ID" value="TKA23109.1"/>
    <property type="molecule type" value="Genomic_DNA"/>
</dbReference>
<evidence type="ECO:0000313" key="9">
    <source>
        <dbReference type="EMBL" id="TKA23109.1"/>
    </source>
</evidence>
<accession>A0A4V5N4Y3</accession>
<dbReference type="GO" id="GO:0000724">
    <property type="term" value="P:double-strand break repair via homologous recombination"/>
    <property type="evidence" value="ECO:0007669"/>
    <property type="project" value="TreeGrafter"/>
</dbReference>
<dbReference type="Pfam" id="PF00270">
    <property type="entry name" value="DEAD"/>
    <property type="match status" value="1"/>
</dbReference>
<dbReference type="InterPro" id="IPR027417">
    <property type="entry name" value="P-loop_NTPase"/>
</dbReference>
<proteinExistence type="inferred from homology"/>
<dbReference type="InterPro" id="IPR014001">
    <property type="entry name" value="Helicase_ATP-bd"/>
</dbReference>
<dbReference type="PROSITE" id="PS51192">
    <property type="entry name" value="HELICASE_ATP_BIND_1"/>
    <property type="match status" value="1"/>
</dbReference>
<evidence type="ECO:0000256" key="2">
    <source>
        <dbReference type="ARBA" id="ARBA00022741"/>
    </source>
</evidence>
<dbReference type="GO" id="GO:0003676">
    <property type="term" value="F:nucleic acid binding"/>
    <property type="evidence" value="ECO:0007669"/>
    <property type="project" value="InterPro"/>
</dbReference>
<feature type="domain" description="Helicase C-terminal" evidence="8">
    <location>
        <begin position="182"/>
        <end position="363"/>
    </location>
</feature>
<dbReference type="GO" id="GO:0005524">
    <property type="term" value="F:ATP binding"/>
    <property type="evidence" value="ECO:0007669"/>
    <property type="project" value="UniProtKB-KW"/>
</dbReference>
<keyword evidence="6" id="KW-1133">Transmembrane helix</keyword>
<evidence type="ECO:0000256" key="3">
    <source>
        <dbReference type="ARBA" id="ARBA00022840"/>
    </source>
</evidence>
<keyword evidence="6" id="KW-0472">Membrane</keyword>
<evidence type="ECO:0000259" key="8">
    <source>
        <dbReference type="PROSITE" id="PS51194"/>
    </source>
</evidence>
<comment type="similarity">
    <text evidence="1">Belongs to the helicase family. RecQ subfamily.</text>
</comment>
<sequence>MIMSWTEQVVVMLPTGAGESLLFMLPPTLTDAGITVLAVPLVALRGDLLRRLRDLTIDPLEWLPGERREASLILVTAEAASSRDFLKHARSLIAQQKLDRIVVDECHLTVTAAHYRVGIVDMTRIRVLRAQFVYLTATLPPSMQEEFIDRNHLLRPTSIRASSNRSNLLYMVQRVQIGHGSHLEQAAAETRDAWERSGLFNASRDKTILYVRTRDEASELAGIFGCATHTARSGSTAEKTQVIARWIASPTQPFLVATSAFPEGFDYPHVRLVINVNEPDSLVLFAQESGRAGRDGERAYSLVILPSEWKAMTISTDGQGDGMILATQDESLGKLRERRAMQQYLDDRQCFRTSLSEHLDAPEHRRWCMAGEVPCDICHSGHEDTIGPNGRQQKIETANNSFTGEMMVQRARQQDLAELAGYQEDLKVVPSICLLC</sequence>
<evidence type="ECO:0000256" key="6">
    <source>
        <dbReference type="SAM" id="Phobius"/>
    </source>
</evidence>
<dbReference type="InterPro" id="IPR011545">
    <property type="entry name" value="DEAD/DEAH_box_helicase_dom"/>
</dbReference>
<dbReference type="STRING" id="329885.A0A4V5N4Y3"/>
<dbReference type="GO" id="GO:0005737">
    <property type="term" value="C:cytoplasm"/>
    <property type="evidence" value="ECO:0007669"/>
    <property type="project" value="TreeGrafter"/>
</dbReference>
<dbReference type="Pfam" id="PF00271">
    <property type="entry name" value="Helicase_C"/>
    <property type="match status" value="1"/>
</dbReference>
<name>A0A4V5N4Y3_9PEZI</name>
<dbReference type="GO" id="GO:0043138">
    <property type="term" value="F:3'-5' DNA helicase activity"/>
    <property type="evidence" value="ECO:0007669"/>
    <property type="project" value="UniProtKB-EC"/>
</dbReference>
<dbReference type="AlphaFoldDB" id="A0A4V5N4Y3"/>
<dbReference type="SUPFAM" id="SSF52540">
    <property type="entry name" value="P-loop containing nucleoside triphosphate hydrolases"/>
    <property type="match status" value="1"/>
</dbReference>
<dbReference type="Gene3D" id="3.40.50.300">
    <property type="entry name" value="P-loop containing nucleotide triphosphate hydrolases"/>
    <property type="match status" value="2"/>
</dbReference>
<keyword evidence="6" id="KW-0812">Transmembrane</keyword>
<dbReference type="SMART" id="SM00490">
    <property type="entry name" value="HELICc"/>
    <property type="match status" value="1"/>
</dbReference>
<dbReference type="InterPro" id="IPR001650">
    <property type="entry name" value="Helicase_C-like"/>
</dbReference>
<dbReference type="GO" id="GO:0005694">
    <property type="term" value="C:chromosome"/>
    <property type="evidence" value="ECO:0007669"/>
    <property type="project" value="TreeGrafter"/>
</dbReference>
<protein>
    <recommendedName>
        <fullName evidence="5">DNA 3'-5' helicase</fullName>
        <ecNumber evidence="5">5.6.2.4</ecNumber>
    </recommendedName>
</protein>
<evidence type="ECO:0000256" key="4">
    <source>
        <dbReference type="ARBA" id="ARBA00034617"/>
    </source>
</evidence>
<gene>
    <name evidence="9" type="ORF">B0A54_17890</name>
</gene>
<dbReference type="EC" id="5.6.2.4" evidence="5"/>
<dbReference type="PROSITE" id="PS51194">
    <property type="entry name" value="HELICASE_CTER"/>
    <property type="match status" value="1"/>
</dbReference>
<keyword evidence="3" id="KW-0067">ATP-binding</keyword>